<organism evidence="1 2">
    <name type="scientific">Brevibacillus fortis</name>
    <dbReference type="NCBI Taxonomy" id="2126352"/>
    <lineage>
        <taxon>Bacteria</taxon>
        <taxon>Bacillati</taxon>
        <taxon>Bacillota</taxon>
        <taxon>Bacilli</taxon>
        <taxon>Bacillales</taxon>
        <taxon>Paenibacillaceae</taxon>
        <taxon>Brevibacillus</taxon>
    </lineage>
</organism>
<dbReference type="AlphaFoldDB" id="A0A2P7VLB7"/>
<dbReference type="EMBL" id="PXZM01000003">
    <property type="protein sequence ID" value="PSJ99986.1"/>
    <property type="molecule type" value="Genomic_DNA"/>
</dbReference>
<protein>
    <recommendedName>
        <fullName evidence="3">DNA alkylation repair protein</fullName>
    </recommendedName>
</protein>
<reference evidence="1 2" key="1">
    <citation type="submission" date="2018-03" db="EMBL/GenBank/DDBJ databases">
        <title>Brevisbacillus phylogenomics.</title>
        <authorList>
            <person name="Dunlap C."/>
        </authorList>
    </citation>
    <scope>NUCLEOTIDE SEQUENCE [LARGE SCALE GENOMIC DNA]</scope>
    <source>
        <strain evidence="1 2">NRRL NRS-1210</strain>
    </source>
</reference>
<name>A0A2P7VLB7_9BACL</name>
<sequence length="88" mass="10165">MTQPLLCPTCKSNRMRFTVIEQTPRYIRLDPQSGEVVAELNQEQLDLFHQPYKGENYMIQCGVCGTTEPEERFIKMAQHMQSQRSNGG</sequence>
<dbReference type="Proteomes" id="UP000240419">
    <property type="component" value="Unassembled WGS sequence"/>
</dbReference>
<keyword evidence="2" id="KW-1185">Reference proteome</keyword>
<dbReference type="OrthoDB" id="2382008at2"/>
<gene>
    <name evidence="1" type="ORF">C7R93_04765</name>
</gene>
<accession>A0A2P7VLB7</accession>
<evidence type="ECO:0000313" key="2">
    <source>
        <dbReference type="Proteomes" id="UP000240419"/>
    </source>
</evidence>
<evidence type="ECO:0000313" key="1">
    <source>
        <dbReference type="EMBL" id="PSJ99986.1"/>
    </source>
</evidence>
<proteinExistence type="predicted"/>
<evidence type="ECO:0008006" key="3">
    <source>
        <dbReference type="Google" id="ProtNLM"/>
    </source>
</evidence>
<comment type="caution">
    <text evidence="1">The sequence shown here is derived from an EMBL/GenBank/DDBJ whole genome shotgun (WGS) entry which is preliminary data.</text>
</comment>
<dbReference type="RefSeq" id="WP_106837709.1">
    <property type="nucleotide sequence ID" value="NZ_JARMEZ010000044.1"/>
</dbReference>